<proteinExistence type="inferred from homology"/>
<evidence type="ECO:0000256" key="11">
    <source>
        <dbReference type="PIRSR" id="PIRSR602401-1"/>
    </source>
</evidence>
<keyword evidence="9 12" id="KW-0503">Monooxygenase</keyword>
<evidence type="ECO:0000256" key="1">
    <source>
        <dbReference type="ARBA" id="ARBA00004167"/>
    </source>
</evidence>
<evidence type="ECO:0000256" key="5">
    <source>
        <dbReference type="ARBA" id="ARBA00022723"/>
    </source>
</evidence>
<evidence type="ECO:0000256" key="9">
    <source>
        <dbReference type="ARBA" id="ARBA00023033"/>
    </source>
</evidence>
<gene>
    <name evidence="14" type="ORF">LLUT_LOCUS25409</name>
</gene>
<dbReference type="GO" id="GO:0005506">
    <property type="term" value="F:iron ion binding"/>
    <property type="evidence" value="ECO:0007669"/>
    <property type="project" value="InterPro"/>
</dbReference>
<accession>A0AAV1XRR0</accession>
<dbReference type="Proteomes" id="UP001497480">
    <property type="component" value="Unassembled WGS sequence"/>
</dbReference>
<evidence type="ECO:0000256" key="13">
    <source>
        <dbReference type="SAM" id="Phobius"/>
    </source>
</evidence>
<comment type="cofactor">
    <cofactor evidence="11">
        <name>heme</name>
        <dbReference type="ChEBI" id="CHEBI:30413"/>
    </cofactor>
</comment>
<dbReference type="Pfam" id="PF00067">
    <property type="entry name" value="p450"/>
    <property type="match status" value="1"/>
</dbReference>
<dbReference type="GO" id="GO:0016020">
    <property type="term" value="C:membrane"/>
    <property type="evidence" value="ECO:0007669"/>
    <property type="project" value="UniProtKB-SubCell"/>
</dbReference>
<comment type="caution">
    <text evidence="14">The sequence shown here is derived from an EMBL/GenBank/DDBJ whole genome shotgun (WGS) entry which is preliminary data.</text>
</comment>
<keyword evidence="4 13" id="KW-0812">Transmembrane</keyword>
<name>A0AAV1XRR0_LUPLU</name>
<dbReference type="PRINTS" id="PR00463">
    <property type="entry name" value="EP450I"/>
</dbReference>
<dbReference type="InterPro" id="IPR050665">
    <property type="entry name" value="Cytochrome_P450_Monooxygen"/>
</dbReference>
<comment type="similarity">
    <text evidence="2 12">Belongs to the cytochrome P450 family.</text>
</comment>
<sequence length="508" mass="57736">MTLVQIVVVGFMVFLLHVINVLVLKPRSLRAKLHRQGIKGPTPHFFFGNNHEMKRLHAIATTNQDKEKDGFISHNWPSRLFPYIEKWRNQYGYTFLFSTGTIQSLMVTDIEMVKKLILYTPLNLGKPAYLSEYLKPFLGLAIVSSSGSTWLRHRKIIAPELYPDKVKEMINLMIDSTNLVISSWEAKVERDGGVSEIKVDHDLQNLSADVIAKACFGKNFNQAKEIFTKLRDIQRAMSTVFAYAGIYLPIKTNREIWRIEKEIDAVILKLIKDRLDHGEEKDLLQMLLEGANNYEDLLKNSVSRDRFIIDNCKNIFSAGHETTSITASWCLMLLASNQDWQDRVRAEVLQVCGNDPPNATMLRSMDTLNMVIQETMRLYPPSAFVNREATEDININGILIPKGMGIQIPIAVMQQDSELWGSDAHKFNPERFSNGVIRAAKFPQAYTPFGIGPRVCVGQHIASTELKVILSLLLTKFHFSISSSYCHSPVFHMLIESDHGVLLKVTKI</sequence>
<dbReference type="GO" id="GO:0004497">
    <property type="term" value="F:monooxygenase activity"/>
    <property type="evidence" value="ECO:0007669"/>
    <property type="project" value="UniProtKB-KW"/>
</dbReference>
<dbReference type="Gene3D" id="1.10.630.10">
    <property type="entry name" value="Cytochrome P450"/>
    <property type="match status" value="1"/>
</dbReference>
<evidence type="ECO:0000256" key="4">
    <source>
        <dbReference type="ARBA" id="ARBA00022692"/>
    </source>
</evidence>
<dbReference type="InterPro" id="IPR036396">
    <property type="entry name" value="Cyt_P450_sf"/>
</dbReference>
<evidence type="ECO:0000313" key="15">
    <source>
        <dbReference type="Proteomes" id="UP001497480"/>
    </source>
</evidence>
<feature type="binding site" description="axial binding residue" evidence="11">
    <location>
        <position position="456"/>
    </location>
    <ligand>
        <name>heme</name>
        <dbReference type="ChEBI" id="CHEBI:30413"/>
    </ligand>
    <ligandPart>
        <name>Fe</name>
        <dbReference type="ChEBI" id="CHEBI:18248"/>
    </ligandPart>
</feature>
<dbReference type="PANTHER" id="PTHR24282:SF26">
    <property type="entry name" value="CYTOCHROME P450"/>
    <property type="match status" value="1"/>
</dbReference>
<dbReference type="InterPro" id="IPR002401">
    <property type="entry name" value="Cyt_P450_E_grp-I"/>
</dbReference>
<protein>
    <recommendedName>
        <fullName evidence="16">Cytochrome P450</fullName>
    </recommendedName>
</protein>
<comment type="subcellular location">
    <subcellularLocation>
        <location evidence="1">Membrane</location>
        <topology evidence="1">Single-pass membrane protein</topology>
    </subcellularLocation>
</comment>
<dbReference type="EMBL" id="CAXHTB010000018">
    <property type="protein sequence ID" value="CAL0324349.1"/>
    <property type="molecule type" value="Genomic_DNA"/>
</dbReference>
<evidence type="ECO:0000256" key="12">
    <source>
        <dbReference type="RuleBase" id="RU000461"/>
    </source>
</evidence>
<dbReference type="PANTHER" id="PTHR24282">
    <property type="entry name" value="CYTOCHROME P450 FAMILY MEMBER"/>
    <property type="match status" value="1"/>
</dbReference>
<keyword evidence="6 13" id="KW-1133">Transmembrane helix</keyword>
<dbReference type="AlphaFoldDB" id="A0AAV1XRR0"/>
<evidence type="ECO:0000256" key="7">
    <source>
        <dbReference type="ARBA" id="ARBA00023002"/>
    </source>
</evidence>
<evidence type="ECO:0008006" key="16">
    <source>
        <dbReference type="Google" id="ProtNLM"/>
    </source>
</evidence>
<evidence type="ECO:0000256" key="6">
    <source>
        <dbReference type="ARBA" id="ARBA00022989"/>
    </source>
</evidence>
<evidence type="ECO:0000256" key="10">
    <source>
        <dbReference type="ARBA" id="ARBA00023136"/>
    </source>
</evidence>
<keyword evidence="7 12" id="KW-0560">Oxidoreductase</keyword>
<reference evidence="14 15" key="1">
    <citation type="submission" date="2024-03" db="EMBL/GenBank/DDBJ databases">
        <authorList>
            <person name="Martinez-Hernandez J."/>
        </authorList>
    </citation>
    <scope>NUCLEOTIDE SEQUENCE [LARGE SCALE GENOMIC DNA]</scope>
</reference>
<dbReference type="GO" id="GO:0020037">
    <property type="term" value="F:heme binding"/>
    <property type="evidence" value="ECO:0007669"/>
    <property type="project" value="InterPro"/>
</dbReference>
<dbReference type="PRINTS" id="PR00385">
    <property type="entry name" value="P450"/>
</dbReference>
<evidence type="ECO:0000313" key="14">
    <source>
        <dbReference type="EMBL" id="CAL0324349.1"/>
    </source>
</evidence>
<feature type="transmembrane region" description="Helical" evidence="13">
    <location>
        <begin position="6"/>
        <end position="24"/>
    </location>
</feature>
<keyword evidence="3 11" id="KW-0349">Heme</keyword>
<keyword evidence="10 13" id="KW-0472">Membrane</keyword>
<evidence type="ECO:0000256" key="2">
    <source>
        <dbReference type="ARBA" id="ARBA00010617"/>
    </source>
</evidence>
<dbReference type="InterPro" id="IPR001128">
    <property type="entry name" value="Cyt_P450"/>
</dbReference>
<dbReference type="PROSITE" id="PS00086">
    <property type="entry name" value="CYTOCHROME_P450"/>
    <property type="match status" value="1"/>
</dbReference>
<dbReference type="SUPFAM" id="SSF48264">
    <property type="entry name" value="Cytochrome P450"/>
    <property type="match status" value="1"/>
</dbReference>
<keyword evidence="5 11" id="KW-0479">Metal-binding</keyword>
<dbReference type="InterPro" id="IPR017972">
    <property type="entry name" value="Cyt_P450_CS"/>
</dbReference>
<keyword evidence="8 11" id="KW-0408">Iron</keyword>
<organism evidence="14 15">
    <name type="scientific">Lupinus luteus</name>
    <name type="common">European yellow lupine</name>
    <dbReference type="NCBI Taxonomy" id="3873"/>
    <lineage>
        <taxon>Eukaryota</taxon>
        <taxon>Viridiplantae</taxon>
        <taxon>Streptophyta</taxon>
        <taxon>Embryophyta</taxon>
        <taxon>Tracheophyta</taxon>
        <taxon>Spermatophyta</taxon>
        <taxon>Magnoliopsida</taxon>
        <taxon>eudicotyledons</taxon>
        <taxon>Gunneridae</taxon>
        <taxon>Pentapetalae</taxon>
        <taxon>rosids</taxon>
        <taxon>fabids</taxon>
        <taxon>Fabales</taxon>
        <taxon>Fabaceae</taxon>
        <taxon>Papilionoideae</taxon>
        <taxon>50 kb inversion clade</taxon>
        <taxon>genistoids sensu lato</taxon>
        <taxon>core genistoids</taxon>
        <taxon>Genisteae</taxon>
        <taxon>Lupinus</taxon>
    </lineage>
</organism>
<dbReference type="GO" id="GO:0016705">
    <property type="term" value="F:oxidoreductase activity, acting on paired donors, with incorporation or reduction of molecular oxygen"/>
    <property type="evidence" value="ECO:0007669"/>
    <property type="project" value="InterPro"/>
</dbReference>
<keyword evidence="15" id="KW-1185">Reference proteome</keyword>
<evidence type="ECO:0000256" key="3">
    <source>
        <dbReference type="ARBA" id="ARBA00022617"/>
    </source>
</evidence>
<evidence type="ECO:0000256" key="8">
    <source>
        <dbReference type="ARBA" id="ARBA00023004"/>
    </source>
</evidence>